<dbReference type="EMBL" id="WAEL01000015">
    <property type="protein sequence ID" value="NID13777.1"/>
    <property type="molecule type" value="Genomic_DNA"/>
</dbReference>
<dbReference type="Proteomes" id="UP000606008">
    <property type="component" value="Unassembled WGS sequence"/>
</dbReference>
<evidence type="ECO:0000313" key="5">
    <source>
        <dbReference type="Proteomes" id="UP000606008"/>
    </source>
</evidence>
<proteinExistence type="predicted"/>
<keyword evidence="2" id="KW-0472">Membrane</keyword>
<protein>
    <submittedName>
        <fullName evidence="4">Uncharacterized protein</fullName>
    </submittedName>
</protein>
<gene>
    <name evidence="4" type="ORF">F7231_26650</name>
</gene>
<evidence type="ECO:0000313" key="4">
    <source>
        <dbReference type="EMBL" id="NID13777.1"/>
    </source>
</evidence>
<dbReference type="RefSeq" id="WP_166694289.1">
    <property type="nucleotide sequence ID" value="NZ_WAEL01000015.1"/>
</dbReference>
<evidence type="ECO:0000256" key="1">
    <source>
        <dbReference type="SAM" id="Coils"/>
    </source>
</evidence>
<feature type="chain" id="PRO_5046482300" evidence="3">
    <location>
        <begin position="20"/>
        <end position="287"/>
    </location>
</feature>
<organism evidence="4 5">
    <name type="scientific">Fibrivirga algicola</name>
    <dbReference type="NCBI Taxonomy" id="2950420"/>
    <lineage>
        <taxon>Bacteria</taxon>
        <taxon>Pseudomonadati</taxon>
        <taxon>Bacteroidota</taxon>
        <taxon>Cytophagia</taxon>
        <taxon>Cytophagales</taxon>
        <taxon>Spirosomataceae</taxon>
        <taxon>Fibrivirga</taxon>
    </lineage>
</organism>
<evidence type="ECO:0000256" key="3">
    <source>
        <dbReference type="SAM" id="SignalP"/>
    </source>
</evidence>
<reference evidence="5" key="2">
    <citation type="submission" date="2023-07" db="EMBL/GenBank/DDBJ databases">
        <authorList>
            <person name="Jung D.-H."/>
        </authorList>
    </citation>
    <scope>NUCLEOTIDE SEQUENCE [LARGE SCALE GENOMIC DNA]</scope>
    <source>
        <strain evidence="5">JA-25</strain>
    </source>
</reference>
<sequence length="287" mass="32455">MRSIYLLLIAITLSIPTTAQPSERPPVDSVKLRLTQLEKVYQRRTDSLQRELLYYKAKEDHFANAVSDQANFFLAVFGGTLTLLGILAVFINLGYFRSQFDAIRADYTKRVSDNIKQLEDLNAQNLERLEQVQEQAAEIEELARYHSSNIQGHLTLFLEILSGEARAEDKLYSSISSGILSLMSIIATHGISPNRTTLVETKKRAILSLKNLIKAIDLVQRINANPENSNQEWSFAHFFTLVNDESVKASVKSLSDPEIDDLLYEFLIKAKAHIAQYKTLTDFLTGD</sequence>
<comment type="caution">
    <text evidence="4">The sequence shown here is derived from an EMBL/GenBank/DDBJ whole genome shotgun (WGS) entry which is preliminary data.</text>
</comment>
<evidence type="ECO:0000256" key="2">
    <source>
        <dbReference type="SAM" id="Phobius"/>
    </source>
</evidence>
<keyword evidence="1" id="KW-0175">Coiled coil</keyword>
<accession>A0ABX0QS05</accession>
<name>A0ABX0QS05_9BACT</name>
<feature type="coiled-coil region" evidence="1">
    <location>
        <begin position="115"/>
        <end position="142"/>
    </location>
</feature>
<keyword evidence="5" id="KW-1185">Reference proteome</keyword>
<feature type="transmembrane region" description="Helical" evidence="2">
    <location>
        <begin position="72"/>
        <end position="95"/>
    </location>
</feature>
<keyword evidence="2" id="KW-0812">Transmembrane</keyword>
<reference evidence="5" key="1">
    <citation type="submission" date="2019-09" db="EMBL/GenBank/DDBJ databases">
        <authorList>
            <person name="Jung D.-H."/>
        </authorList>
    </citation>
    <scope>NUCLEOTIDE SEQUENCE [LARGE SCALE GENOMIC DNA]</scope>
    <source>
        <strain evidence="5">JA-25</strain>
    </source>
</reference>
<feature type="signal peptide" evidence="3">
    <location>
        <begin position="1"/>
        <end position="19"/>
    </location>
</feature>
<keyword evidence="2" id="KW-1133">Transmembrane helix</keyword>
<keyword evidence="3" id="KW-0732">Signal</keyword>